<dbReference type="InterPro" id="IPR045864">
    <property type="entry name" value="aa-tRNA-synth_II/BPL/LPL"/>
</dbReference>
<protein>
    <recommendedName>
        <fullName evidence="5 8">ATP phosphoribosyltransferase regulatory subunit</fullName>
    </recommendedName>
</protein>
<gene>
    <name evidence="8 10" type="primary">hisZ</name>
    <name evidence="10" type="ORF">HPTL_0436</name>
</gene>
<keyword evidence="8" id="KW-0028">Amino-acid biosynthesis</keyword>
<evidence type="ECO:0000313" key="11">
    <source>
        <dbReference type="Proteomes" id="UP000262004"/>
    </source>
</evidence>
<sequence length="394" mass="42828">MTLWTVPDHFRDELPPAAERLESLRRQWLDRLRVHGYQLVAPPLIEYLDALTVGSGRDLAERTFQVVDPLTGKPVAVRPDMTPQIARIDAHLLNRSGVTRLCYAGPVAHARPANLLALREPWQLGAELYGHAGVEADCEVACLLLRLLAEAGLRHVRLECAHMAIFRALTRGWSEADAETLFTLLRAKDRADLQRFLAGQELPAEVRAALLWLPHAYGGEEVLAEARRRLPDWPEIAAARTQLTALAKALAAEGAAVGFDLADLRGYYYHTGVMFAAFAPGSAAAVALGGRYDGMGAAFGRARPATGFSIDLRAVVTLLPLSPLPGAILAPALGADAPAKQRTALVERVAALRAAGEVVVDELPGHPRESWFEAGCTRQLVWERGAWHVVPFAE</sequence>
<dbReference type="Gene3D" id="3.30.930.10">
    <property type="entry name" value="Bira Bifunctional Protein, Domain 2"/>
    <property type="match status" value="1"/>
</dbReference>
<comment type="miscellaneous">
    <text evidence="8">This function is generally fulfilled by the C-terminal part of HisG, which is missing in some bacteria such as this one.</text>
</comment>
<evidence type="ECO:0000259" key="9">
    <source>
        <dbReference type="Pfam" id="PF13393"/>
    </source>
</evidence>
<dbReference type="PANTHER" id="PTHR43707">
    <property type="entry name" value="HISTIDYL-TRNA SYNTHETASE"/>
    <property type="match status" value="1"/>
</dbReference>
<evidence type="ECO:0000256" key="2">
    <source>
        <dbReference type="ARBA" id="ARBA00004667"/>
    </source>
</evidence>
<evidence type="ECO:0000256" key="3">
    <source>
        <dbReference type="ARBA" id="ARBA00005539"/>
    </source>
</evidence>
<comment type="subunit">
    <text evidence="4 8">Heteromultimer composed of HisG and HisZ subunits.</text>
</comment>
<evidence type="ECO:0000313" key="10">
    <source>
        <dbReference type="EMBL" id="BBD76704.1"/>
    </source>
</evidence>
<name>A0A2Z6DW77_HYDTE</name>
<keyword evidence="11" id="KW-1185">Reference proteome</keyword>
<dbReference type="RefSeq" id="WP_119334521.1">
    <property type="nucleotide sequence ID" value="NZ_AP018558.1"/>
</dbReference>
<dbReference type="PANTHER" id="PTHR43707:SF1">
    <property type="entry name" value="HISTIDINE--TRNA LIGASE, MITOCHONDRIAL-RELATED"/>
    <property type="match status" value="1"/>
</dbReference>
<dbReference type="AlphaFoldDB" id="A0A2Z6DW77"/>
<proteinExistence type="inferred from homology"/>
<dbReference type="GO" id="GO:0005737">
    <property type="term" value="C:cytoplasm"/>
    <property type="evidence" value="ECO:0007669"/>
    <property type="project" value="UniProtKB-SubCell"/>
</dbReference>
<evidence type="ECO:0000256" key="7">
    <source>
        <dbReference type="ARBA" id="ARBA00025246"/>
    </source>
</evidence>
<dbReference type="NCBIfam" id="NF008935">
    <property type="entry name" value="PRK12292.1-1"/>
    <property type="match status" value="1"/>
</dbReference>
<comment type="subcellular location">
    <subcellularLocation>
        <location evidence="1 8">Cytoplasm</location>
    </subcellularLocation>
</comment>
<comment type="similarity">
    <text evidence="3 8">Belongs to the class-II aminoacyl-tRNA synthetase family. HisZ subfamily.</text>
</comment>
<accession>A0A2Z6DW77</accession>
<dbReference type="EMBL" id="AP018558">
    <property type="protein sequence ID" value="BBD76704.1"/>
    <property type="molecule type" value="Genomic_DNA"/>
</dbReference>
<keyword evidence="10" id="KW-0808">Transferase</keyword>
<keyword evidence="6 8" id="KW-0963">Cytoplasm</keyword>
<dbReference type="NCBIfam" id="NF009086">
    <property type="entry name" value="PRK12421.1"/>
    <property type="match status" value="1"/>
</dbReference>
<keyword evidence="10" id="KW-0328">Glycosyltransferase</keyword>
<dbReference type="Proteomes" id="UP000262004">
    <property type="component" value="Chromosome"/>
</dbReference>
<comment type="function">
    <text evidence="7 8">Required for the first step of histidine biosynthesis. May allow the feedback regulation of ATP phosphoribosyltransferase activity by histidine.</text>
</comment>
<dbReference type="GO" id="GO:0000105">
    <property type="term" value="P:L-histidine biosynthetic process"/>
    <property type="evidence" value="ECO:0007669"/>
    <property type="project" value="UniProtKB-UniRule"/>
</dbReference>
<dbReference type="Pfam" id="PF13393">
    <property type="entry name" value="tRNA-synt_His"/>
    <property type="match status" value="1"/>
</dbReference>
<dbReference type="InterPro" id="IPR041715">
    <property type="entry name" value="HisRS-like_core"/>
</dbReference>
<dbReference type="GO" id="GO:0016757">
    <property type="term" value="F:glycosyltransferase activity"/>
    <property type="evidence" value="ECO:0007669"/>
    <property type="project" value="UniProtKB-KW"/>
</dbReference>
<evidence type="ECO:0000256" key="6">
    <source>
        <dbReference type="ARBA" id="ARBA00022490"/>
    </source>
</evidence>
<evidence type="ECO:0000256" key="5">
    <source>
        <dbReference type="ARBA" id="ARBA00020397"/>
    </source>
</evidence>
<evidence type="ECO:0000256" key="8">
    <source>
        <dbReference type="HAMAP-Rule" id="MF_00125"/>
    </source>
</evidence>
<feature type="domain" description="Class II Histidinyl-tRNA synthetase (HisRS)-like catalytic core" evidence="9">
    <location>
        <begin position="9"/>
        <end position="315"/>
    </location>
</feature>
<evidence type="ECO:0000256" key="1">
    <source>
        <dbReference type="ARBA" id="ARBA00004496"/>
    </source>
</evidence>
<dbReference type="GO" id="GO:0004821">
    <property type="term" value="F:histidine-tRNA ligase activity"/>
    <property type="evidence" value="ECO:0007669"/>
    <property type="project" value="TreeGrafter"/>
</dbReference>
<dbReference type="SUPFAM" id="SSF55681">
    <property type="entry name" value="Class II aaRS and biotin synthetases"/>
    <property type="match status" value="1"/>
</dbReference>
<dbReference type="InterPro" id="IPR004516">
    <property type="entry name" value="HisRS/HisZ"/>
</dbReference>
<comment type="pathway">
    <text evidence="2 8">Amino-acid biosynthesis; L-histidine biosynthesis; L-histidine from 5-phospho-alpha-D-ribose 1-diphosphate: step 1/9.</text>
</comment>
<dbReference type="GO" id="GO:0006427">
    <property type="term" value="P:histidyl-tRNA aminoacylation"/>
    <property type="evidence" value="ECO:0007669"/>
    <property type="project" value="TreeGrafter"/>
</dbReference>
<reference evidence="10 11" key="1">
    <citation type="submission" date="2018-04" db="EMBL/GenBank/DDBJ databases">
        <title>Complete genome sequence of Hydrogenophilus thermoluteolus TH-1.</title>
        <authorList>
            <person name="Arai H."/>
        </authorList>
    </citation>
    <scope>NUCLEOTIDE SEQUENCE [LARGE SCALE GENOMIC DNA]</scope>
    <source>
        <strain evidence="10 11">TH-1</strain>
    </source>
</reference>
<dbReference type="UniPathway" id="UPA00031">
    <property type="reaction ID" value="UER00006"/>
</dbReference>
<keyword evidence="8" id="KW-0368">Histidine biosynthesis</keyword>
<organism evidence="10 11">
    <name type="scientific">Hydrogenophilus thermoluteolus</name>
    <name type="common">Pseudomonas hydrogenothermophila</name>
    <dbReference type="NCBI Taxonomy" id="297"/>
    <lineage>
        <taxon>Bacteria</taxon>
        <taxon>Pseudomonadati</taxon>
        <taxon>Pseudomonadota</taxon>
        <taxon>Hydrogenophilia</taxon>
        <taxon>Hydrogenophilales</taxon>
        <taxon>Hydrogenophilaceae</taxon>
        <taxon>Hydrogenophilus</taxon>
    </lineage>
</organism>
<dbReference type="HAMAP" id="MF_00125">
    <property type="entry name" value="HisZ"/>
    <property type="match status" value="1"/>
</dbReference>
<dbReference type="InterPro" id="IPR004517">
    <property type="entry name" value="HisZ"/>
</dbReference>
<dbReference type="KEGG" id="htl:HPTL_0436"/>
<dbReference type="OrthoDB" id="9769617at2"/>
<evidence type="ECO:0000256" key="4">
    <source>
        <dbReference type="ARBA" id="ARBA00011496"/>
    </source>
</evidence>